<keyword evidence="1" id="KW-0732">Signal</keyword>
<sequence>MNRTSVRMPIMVLFATLGIAGTVACNRTPPPEPTEKSSPAEPADAAIAPVEPPEDAQTDASIVYNQTAEGIPVTTLYPETMTVTSNRSGDGIEIFFTFKPQGNALDNAEVGIFLPEGAATADEIEALVRGPNGLLDSNGWTPTGEGDLAEFPYDWVEMAIAFNTEREESGYVLLGQAEGQAIQAILRYPTAMPDAYWPAARAILDNLEFGPTFLGAEASEQSAMAIVALADTEWRLVEIQSMSEEIGTIRPDDPSLYIMRLNADGTVNMRLNCNRANGTWSAEPSDDDSNGRFQFGPLATTKALCPAPSLDERIAADAGYIRSYLLKEGKLYLSLFADGGIYAWEPIDVVRFQTEPDAQLEAAILEVSPDYITEIGEFGSGPARYIYSRGDLNGDGIDETLVLLMGPFFCGTGGCNLLLFTEADGEYTLVNNFPISRAPLIVSAEKTEGWNDLIRLESGGGVEPAYIRHTFDGDRYVEQERLPVDPAPEGKQYLAGDVTFNNGIPLKPQNRSN</sequence>
<dbReference type="OrthoDB" id="9788807at2"/>
<feature type="chain" id="PRO_5004659148" evidence="1">
    <location>
        <begin position="25"/>
        <end position="513"/>
    </location>
</feature>
<dbReference type="AlphaFoldDB" id="U5DFQ9"/>
<name>U5DFQ9_9CHRO</name>
<evidence type="ECO:0000313" key="3">
    <source>
        <dbReference type="EMBL" id="ERN40436.1"/>
    </source>
</evidence>
<dbReference type="EMBL" id="ASSJ01000076">
    <property type="protein sequence ID" value="ERN40436.1"/>
    <property type="molecule type" value="Genomic_DNA"/>
</dbReference>
<dbReference type="eggNOG" id="COG3187">
    <property type="taxonomic scope" value="Bacteria"/>
</dbReference>
<dbReference type="Gene3D" id="2.40.128.270">
    <property type="match status" value="1"/>
</dbReference>
<feature type="signal peptide" evidence="1">
    <location>
        <begin position="1"/>
        <end position="24"/>
    </location>
</feature>
<dbReference type="InterPro" id="IPR038670">
    <property type="entry name" value="HslJ-like_sf"/>
</dbReference>
<dbReference type="InterPro" id="IPR005184">
    <property type="entry name" value="DUF306_Meta_HslJ"/>
</dbReference>
<comment type="caution">
    <text evidence="3">The sequence shown here is derived from an EMBL/GenBank/DDBJ whole genome shotgun (WGS) entry which is preliminary data.</text>
</comment>
<feature type="domain" description="DUF306" evidence="2">
    <location>
        <begin position="229"/>
        <end position="334"/>
    </location>
</feature>
<proteinExistence type="predicted"/>
<dbReference type="PROSITE" id="PS51257">
    <property type="entry name" value="PROKAR_LIPOPROTEIN"/>
    <property type="match status" value="1"/>
</dbReference>
<evidence type="ECO:0000259" key="2">
    <source>
        <dbReference type="Pfam" id="PF03724"/>
    </source>
</evidence>
<organism evidence="3 4">
    <name type="scientific">Rubidibacter lacunae KORDI 51-2</name>
    <dbReference type="NCBI Taxonomy" id="582515"/>
    <lineage>
        <taxon>Bacteria</taxon>
        <taxon>Bacillati</taxon>
        <taxon>Cyanobacteriota</taxon>
        <taxon>Cyanophyceae</taxon>
        <taxon>Oscillatoriophycideae</taxon>
        <taxon>Chroococcales</taxon>
        <taxon>Aphanothecaceae</taxon>
        <taxon>Rubidibacter</taxon>
    </lineage>
</organism>
<protein>
    <submittedName>
        <fullName evidence="3">Heat shock protein</fullName>
    </submittedName>
</protein>
<dbReference type="Pfam" id="PF03724">
    <property type="entry name" value="META"/>
    <property type="match status" value="1"/>
</dbReference>
<keyword evidence="3" id="KW-0346">Stress response</keyword>
<evidence type="ECO:0000313" key="4">
    <source>
        <dbReference type="Proteomes" id="UP000016960"/>
    </source>
</evidence>
<reference evidence="3 4" key="1">
    <citation type="submission" date="2013-05" db="EMBL/GenBank/DDBJ databases">
        <title>Draft genome sequence of Rubidibacter lacunae KORDI 51-2.</title>
        <authorList>
            <person name="Choi D.H."/>
            <person name="Noh J.H."/>
            <person name="Kwon K.-K."/>
            <person name="Lee J.-H."/>
            <person name="Ryu J.-Y."/>
        </authorList>
    </citation>
    <scope>NUCLEOTIDE SEQUENCE [LARGE SCALE GENOMIC DNA]</scope>
    <source>
        <strain evidence="3 4">KORDI 51-2</strain>
    </source>
</reference>
<evidence type="ECO:0000256" key="1">
    <source>
        <dbReference type="SAM" id="SignalP"/>
    </source>
</evidence>
<dbReference type="STRING" id="582515.KR51_00029770"/>
<dbReference type="InParanoid" id="U5DFQ9"/>
<keyword evidence="4" id="KW-1185">Reference proteome</keyword>
<accession>U5DFQ9</accession>
<dbReference type="Proteomes" id="UP000016960">
    <property type="component" value="Unassembled WGS sequence"/>
</dbReference>
<gene>
    <name evidence="3" type="ORF">KR51_00029770</name>
</gene>